<accession>I2C7E7</accession>
<dbReference type="EMBL" id="CP003332">
    <property type="protein sequence ID" value="AFJ62571.1"/>
    <property type="molecule type" value="Genomic_DNA"/>
</dbReference>
<dbReference type="HOGENOM" id="CLU_3246689_0_0_9"/>
<evidence type="ECO:0000313" key="2">
    <source>
        <dbReference type="EMBL" id="AFJ62571.1"/>
    </source>
</evidence>
<evidence type="ECO:0000313" key="3">
    <source>
        <dbReference type="Proteomes" id="UP000002878"/>
    </source>
</evidence>
<feature type="region of interest" description="Disordered" evidence="1">
    <location>
        <begin position="1"/>
        <end position="25"/>
    </location>
</feature>
<dbReference type="KEGG" id="bqy:MUS_2657"/>
<feature type="compositionally biased region" description="Basic residues" evidence="1">
    <location>
        <begin position="1"/>
        <end position="12"/>
    </location>
</feature>
<protein>
    <submittedName>
        <fullName evidence="2">Uncharacterized protein</fullName>
    </submittedName>
</protein>
<sequence length="42" mass="4895">MKRHSFRKRRHRPEPNNLFEPDTRFPAGQVFSGKCNGGPGHF</sequence>
<organism evidence="2 3">
    <name type="scientific">Bacillus amyloliquefaciens (strain Y2)</name>
    <name type="common">Bacillus amyloliquefaciens subsp. plantarum (strain B9601-Y2)</name>
    <dbReference type="NCBI Taxonomy" id="1155777"/>
    <lineage>
        <taxon>Bacteria</taxon>
        <taxon>Bacillati</taxon>
        <taxon>Bacillota</taxon>
        <taxon>Bacilli</taxon>
        <taxon>Bacillales</taxon>
        <taxon>Bacillaceae</taxon>
        <taxon>Bacillus</taxon>
        <taxon>Bacillus amyloliquefaciens group</taxon>
    </lineage>
</organism>
<dbReference type="AlphaFoldDB" id="I2C7E7"/>
<reference evidence="2 3" key="1">
    <citation type="journal article" date="2012" name="J. Biotechnol.">
        <title>Genome sequence of the plant growth promoting strain Bacillus amyloliquefaciens subsp. plantarum B9601-Y2 and expression of mersacidin and other secondary metabolites.</title>
        <authorList>
            <person name="He P."/>
            <person name="Hao K."/>
            <person name="Blom J."/>
            <person name="Ruckert C."/>
            <person name="Vater J."/>
            <person name="Mao Z."/>
            <person name="Wu Y."/>
            <person name="Hou M."/>
            <person name="He P."/>
            <person name="He Y."/>
            <person name="Borriss R."/>
        </authorList>
    </citation>
    <scope>NUCLEOTIDE SEQUENCE [LARGE SCALE GENOMIC DNA]</scope>
    <source>
        <strain evidence="2">Y2</strain>
    </source>
</reference>
<evidence type="ECO:0000256" key="1">
    <source>
        <dbReference type="SAM" id="MobiDB-lite"/>
    </source>
</evidence>
<proteinExistence type="predicted"/>
<gene>
    <name evidence="2" type="ORF">MUS_2657</name>
</gene>
<dbReference type="Proteomes" id="UP000002878">
    <property type="component" value="Chromosome"/>
</dbReference>
<name>I2C7E7_BACAY</name>